<accession>A0ABR3EIJ4</accession>
<evidence type="ECO:0000313" key="2">
    <source>
        <dbReference type="Proteomes" id="UP001465976"/>
    </source>
</evidence>
<proteinExistence type="predicted"/>
<feature type="non-terminal residue" evidence="1">
    <location>
        <position position="197"/>
    </location>
</feature>
<dbReference type="EMBL" id="JBAHYK010004833">
    <property type="protein sequence ID" value="KAL0562670.1"/>
    <property type="molecule type" value="Genomic_DNA"/>
</dbReference>
<evidence type="ECO:0000313" key="1">
    <source>
        <dbReference type="EMBL" id="KAL0562670.1"/>
    </source>
</evidence>
<protein>
    <submittedName>
        <fullName evidence="1">Uncharacterized protein</fullName>
    </submittedName>
</protein>
<sequence length="197" mass="23428">MNHDNFGFETDPILPRAFGDPVATRAELILATGGPYMPGEEYQDDWLSRFLVYRVSKEKYVLVDHLYDSMYPGDETAGQWLIPVEWLENPCFNLAGWYAEARTRYHGMDPARVINSWDESELMGDAYKQAIEFILNHAQTYPGDDLPHRNIHCECKGRFLAFREKRYEWEYTIWDTHRDLKFKLPRRLIARQYFDLY</sequence>
<comment type="caution">
    <text evidence="1">The sequence shown here is derived from an EMBL/GenBank/DDBJ whole genome shotgun (WGS) entry which is preliminary data.</text>
</comment>
<organism evidence="1 2">
    <name type="scientific">Marasmius crinis-equi</name>
    <dbReference type="NCBI Taxonomy" id="585013"/>
    <lineage>
        <taxon>Eukaryota</taxon>
        <taxon>Fungi</taxon>
        <taxon>Dikarya</taxon>
        <taxon>Basidiomycota</taxon>
        <taxon>Agaricomycotina</taxon>
        <taxon>Agaricomycetes</taxon>
        <taxon>Agaricomycetidae</taxon>
        <taxon>Agaricales</taxon>
        <taxon>Marasmiineae</taxon>
        <taxon>Marasmiaceae</taxon>
        <taxon>Marasmius</taxon>
    </lineage>
</organism>
<keyword evidence="2" id="KW-1185">Reference proteome</keyword>
<reference evidence="1 2" key="1">
    <citation type="submission" date="2024-02" db="EMBL/GenBank/DDBJ databases">
        <title>A draft genome for the cacao thread blight pathogen Marasmius crinis-equi.</title>
        <authorList>
            <person name="Cohen S.P."/>
            <person name="Baruah I.K."/>
            <person name="Amoako-Attah I."/>
            <person name="Bukari Y."/>
            <person name="Meinhardt L.W."/>
            <person name="Bailey B.A."/>
        </authorList>
    </citation>
    <scope>NUCLEOTIDE SEQUENCE [LARGE SCALE GENOMIC DNA]</scope>
    <source>
        <strain evidence="1 2">GH-76</strain>
    </source>
</reference>
<dbReference type="Proteomes" id="UP001465976">
    <property type="component" value="Unassembled WGS sequence"/>
</dbReference>
<gene>
    <name evidence="1" type="ORF">V5O48_019413</name>
</gene>
<name>A0ABR3EIJ4_9AGAR</name>